<dbReference type="GeneID" id="20520748"/>
<dbReference type="InterPro" id="IPR030379">
    <property type="entry name" value="G_SEPTIN_dom"/>
</dbReference>
<keyword evidence="7" id="KW-1185">Reference proteome</keyword>
<feature type="region of interest" description="Disordered" evidence="4">
    <location>
        <begin position="56"/>
        <end position="77"/>
    </location>
</feature>
<dbReference type="SUPFAM" id="SSF52540">
    <property type="entry name" value="P-loop containing nucleoside triphosphate hydrolases"/>
    <property type="match status" value="1"/>
</dbReference>
<dbReference type="VEuPathDB" id="MicrosporidiaDB:EROM_011210"/>
<evidence type="ECO:0000256" key="1">
    <source>
        <dbReference type="ARBA" id="ARBA00022741"/>
    </source>
</evidence>
<name>I7ACZ3_ENCRO</name>
<dbReference type="GO" id="GO:0005938">
    <property type="term" value="C:cell cortex"/>
    <property type="evidence" value="ECO:0007669"/>
    <property type="project" value="UniProtKB-ARBA"/>
</dbReference>
<dbReference type="GO" id="GO:0005525">
    <property type="term" value="F:GTP binding"/>
    <property type="evidence" value="ECO:0007669"/>
    <property type="project" value="UniProtKB-KW"/>
</dbReference>
<dbReference type="AlphaFoldDB" id="I7ACZ3"/>
<dbReference type="Gene3D" id="3.40.50.300">
    <property type="entry name" value="P-loop containing nucleotide triphosphate hydrolases"/>
    <property type="match status" value="1"/>
</dbReference>
<sequence length="367" mass="42348">MTQKGIGVSNLPNVKYRSFCKAGIDFNIMLVGSNGLGKTSFINQMLGDSVLSSDPFLKPDDEQQSNDSTKVSDKDGCEEQEDKYFHRNSLINIQISKFFVMEKDFQTRITIAEIDGVGDNVCNHECWVPIVDLIQDNFKDYLEQERRNVRPLIKDKRFHVCLYFLEPNPSHVKLVDIKTMKEISKMCNLIPVVGKSDLLSDIERQECSNRIAEALYRESIDVFHLDVPDKERIGKSEYPFFVIAKSTIPEDNNGCSREYPWGTMILEKVVSNDFYLLVDILIAKNLIKLVEATEIFYDDYKTKEIGRSITNKSGALGEDDKRLTREIQKKIKEDEKTIAEIRQKLIEKKKYYESKLLEISVSHENEK</sequence>
<dbReference type="PROSITE" id="PS51719">
    <property type="entry name" value="G_SEPTIN"/>
    <property type="match status" value="1"/>
</dbReference>
<evidence type="ECO:0000256" key="2">
    <source>
        <dbReference type="ARBA" id="ARBA00023134"/>
    </source>
</evidence>
<proteinExistence type="inferred from homology"/>
<dbReference type="Proteomes" id="UP000010094">
    <property type="component" value="Chromosome I"/>
</dbReference>
<evidence type="ECO:0000313" key="6">
    <source>
        <dbReference type="EMBL" id="AFN82465.1"/>
    </source>
</evidence>
<evidence type="ECO:0000313" key="7">
    <source>
        <dbReference type="Proteomes" id="UP000010094"/>
    </source>
</evidence>
<protein>
    <submittedName>
        <fullName evidence="6">Cdc3-like septin</fullName>
    </submittedName>
</protein>
<gene>
    <name evidence="6" type="ordered locus">EROM_011210</name>
</gene>
<evidence type="ECO:0000256" key="4">
    <source>
        <dbReference type="SAM" id="MobiDB-lite"/>
    </source>
</evidence>
<dbReference type="RefSeq" id="XP_009263962.1">
    <property type="nucleotide sequence ID" value="XM_009265687.1"/>
</dbReference>
<dbReference type="KEGG" id="ero:EROM_011210"/>
<dbReference type="PIRSF" id="PIRSF006698">
    <property type="entry name" value="Septin"/>
    <property type="match status" value="1"/>
</dbReference>
<dbReference type="GO" id="GO:0032156">
    <property type="term" value="C:septin cytoskeleton"/>
    <property type="evidence" value="ECO:0007669"/>
    <property type="project" value="UniProtKB-ARBA"/>
</dbReference>
<keyword evidence="1 3" id="KW-0547">Nucleotide-binding</keyword>
<keyword evidence="2 3" id="KW-0342">GTP-binding</keyword>
<feature type="domain" description="Septin-type G" evidence="5">
    <location>
        <begin position="22"/>
        <end position="307"/>
    </location>
</feature>
<dbReference type="InterPro" id="IPR027417">
    <property type="entry name" value="P-loop_NTPase"/>
</dbReference>
<organism evidence="6 7">
    <name type="scientific">Encephalitozoon romaleae (strain SJ-2008)</name>
    <name type="common">Microsporidian parasite</name>
    <dbReference type="NCBI Taxonomy" id="1178016"/>
    <lineage>
        <taxon>Eukaryota</taxon>
        <taxon>Fungi</taxon>
        <taxon>Fungi incertae sedis</taxon>
        <taxon>Microsporidia</taxon>
        <taxon>Unikaryonidae</taxon>
        <taxon>Encephalitozoon</taxon>
    </lineage>
</organism>
<dbReference type="Pfam" id="PF00735">
    <property type="entry name" value="Septin"/>
    <property type="match status" value="1"/>
</dbReference>
<evidence type="ECO:0000259" key="5">
    <source>
        <dbReference type="PROSITE" id="PS51719"/>
    </source>
</evidence>
<comment type="similarity">
    <text evidence="3">Belongs to the TRAFAC class TrmE-Era-EngA-EngB-Septin-like GTPase superfamily. Septin GTPase family.</text>
</comment>
<dbReference type="OrthoDB" id="416553at2759"/>
<dbReference type="InterPro" id="IPR016491">
    <property type="entry name" value="Septin"/>
</dbReference>
<reference evidence="6 7" key="1">
    <citation type="journal article" date="2012" name="Proc. Natl. Acad. Sci. U.S.A.">
        <title>Gain and loss of multiple functionally related, horizontally transferred genes in the reduced genomes of two microsporidian parasites.</title>
        <authorList>
            <person name="Pombert J.-F."/>
            <person name="Selman M."/>
            <person name="Burki F."/>
            <person name="Bardell F.T."/>
            <person name="Farinelli L."/>
            <person name="Solter L.F."/>
            <person name="Whitman D.W."/>
            <person name="Weiss L.M."/>
            <person name="Corradi N."/>
            <person name="Keeling P.J."/>
        </authorList>
    </citation>
    <scope>NUCLEOTIDE SEQUENCE [LARGE SCALE GENOMIC DNA]</scope>
    <source>
        <strain evidence="6 7">SJ-2008</strain>
    </source>
</reference>
<evidence type="ECO:0000256" key="3">
    <source>
        <dbReference type="RuleBase" id="RU004560"/>
    </source>
</evidence>
<dbReference type="EMBL" id="CP003518">
    <property type="protein sequence ID" value="AFN82465.1"/>
    <property type="molecule type" value="Genomic_DNA"/>
</dbReference>
<dbReference type="PANTHER" id="PTHR18884">
    <property type="entry name" value="SEPTIN"/>
    <property type="match status" value="1"/>
</dbReference>
<accession>I7ACZ3</accession>
<dbReference type="HOGENOM" id="CLU_017718_8_0_1"/>